<gene>
    <name evidence="1" type="ORF">JT25_008260</name>
</gene>
<sequence length="101" mass="10996">MFEAIVLFILSGLVAACAYSSQGCGLSFFGKLFCSAKGQTPATLSSQTLAVERAEPPSSFLEQLQSEIEATLFPRPTDSVLRRHYDALVAVEVKNRLSFFS</sequence>
<dbReference type="RefSeq" id="WP_036274968.1">
    <property type="nucleotide sequence ID" value="NZ_CP014476.1"/>
</dbReference>
<evidence type="ECO:0000313" key="2">
    <source>
        <dbReference type="Proteomes" id="UP000030512"/>
    </source>
</evidence>
<name>A0A126T334_9GAMM</name>
<accession>A0A126T334</accession>
<protein>
    <submittedName>
        <fullName evidence="1">Uncharacterized protein</fullName>
    </submittedName>
</protein>
<dbReference type="EMBL" id="CP014476">
    <property type="protein sequence ID" value="AMK76485.1"/>
    <property type="molecule type" value="Genomic_DNA"/>
</dbReference>
<dbReference type="AlphaFoldDB" id="A0A126T334"/>
<proteinExistence type="predicted"/>
<reference evidence="1 2" key="1">
    <citation type="journal article" date="2015" name="Environ. Microbiol.">
        <title>Methane oxidation coupled to nitrate reduction under hypoxia by the Gammaproteobacterium Methylomonas denitrificans, sp. nov. type strain FJG1.</title>
        <authorList>
            <person name="Kits K.D."/>
            <person name="Klotz M.G."/>
            <person name="Stein L.Y."/>
        </authorList>
    </citation>
    <scope>NUCLEOTIDE SEQUENCE [LARGE SCALE GENOMIC DNA]</scope>
    <source>
        <strain evidence="1 2">FJG1</strain>
    </source>
</reference>
<dbReference type="STRING" id="1538553.JT25_008260"/>
<keyword evidence="2" id="KW-1185">Reference proteome</keyword>
<dbReference type="Proteomes" id="UP000030512">
    <property type="component" value="Chromosome"/>
</dbReference>
<dbReference type="KEGG" id="mdn:JT25_008260"/>
<organism evidence="1 2">
    <name type="scientific">Methylomonas denitrificans</name>
    <dbReference type="NCBI Taxonomy" id="1538553"/>
    <lineage>
        <taxon>Bacteria</taxon>
        <taxon>Pseudomonadati</taxon>
        <taxon>Pseudomonadota</taxon>
        <taxon>Gammaproteobacteria</taxon>
        <taxon>Methylococcales</taxon>
        <taxon>Methylococcaceae</taxon>
        <taxon>Methylomonas</taxon>
    </lineage>
</organism>
<evidence type="ECO:0000313" key="1">
    <source>
        <dbReference type="EMBL" id="AMK76485.1"/>
    </source>
</evidence>
<dbReference type="OrthoDB" id="5574439at2"/>